<dbReference type="SUPFAM" id="SSF47240">
    <property type="entry name" value="Ferritin-like"/>
    <property type="match status" value="1"/>
</dbReference>
<dbReference type="PANTHER" id="PTHR30388:SF6">
    <property type="entry name" value="XANTHINE DEHYDROGENASE SUBUNIT A-RELATED"/>
    <property type="match status" value="1"/>
</dbReference>
<dbReference type="SMART" id="SM00746">
    <property type="entry name" value="TRASH"/>
    <property type="match status" value="1"/>
</dbReference>
<sequence>MGLSDYAELLQTQLELLRAGKRFALVTVLSARSPSALKAGSKAIVEEDGSTHGWLGGSCTTREIVDLCVRIMAGDGGQFVHSLETFQGGVVEVLIEPFGERRKLLVVGEHSELIASITEIARVVGFHVTHLSVTPSDKAEALDRLGGFLRSVRPENLYALVATMGSDDQLFVEKILSVRPLYIGVVAGKKRAEAIKKWLLARGIPVELVERVRSPAGIDIGARTLSEIALSIMAEAVKYSNTQISTGLVASQPATQSSDLFVDPVCGMLVEPLSPHFTIIEGKRTIFCSEQCKRVFESNPQRYSPEANA</sequence>
<evidence type="ECO:0000259" key="1">
    <source>
        <dbReference type="SMART" id="SM00746"/>
    </source>
</evidence>
<dbReference type="InterPro" id="IPR011017">
    <property type="entry name" value="TRASH_dom"/>
</dbReference>
<dbReference type="InterPro" id="IPR007029">
    <property type="entry name" value="YHS_dom"/>
</dbReference>
<evidence type="ECO:0000313" key="2">
    <source>
        <dbReference type="EMBL" id="PSN96217.1"/>
    </source>
</evidence>
<dbReference type="EMBL" id="NEXH01000003">
    <property type="protein sequence ID" value="PSN96217.1"/>
    <property type="molecule type" value="Genomic_DNA"/>
</dbReference>
<reference evidence="2 3" key="1">
    <citation type="submission" date="2017-04" db="EMBL/GenBank/DDBJ databases">
        <title>Novel microbial lineages endemic to geothermal iron-oxide mats fill important gaps in the evolutionary history of Archaea.</title>
        <authorList>
            <person name="Jay Z.J."/>
            <person name="Beam J.P."/>
            <person name="Dlakic M."/>
            <person name="Rusch D.B."/>
            <person name="Kozubal M.A."/>
            <person name="Inskeep W.P."/>
        </authorList>
    </citation>
    <scope>NUCLEOTIDE SEQUENCE [LARGE SCALE GENOMIC DNA]</scope>
    <source>
        <strain evidence="2">ECH_B_2</strain>
    </source>
</reference>
<dbReference type="InterPro" id="IPR052698">
    <property type="entry name" value="MoCofactor_Util/Proc"/>
</dbReference>
<dbReference type="Proteomes" id="UP000241284">
    <property type="component" value="Unassembled WGS sequence"/>
</dbReference>
<accession>A0A2R6BC56</accession>
<dbReference type="Gene3D" id="3.40.50.720">
    <property type="entry name" value="NAD(P)-binding Rossmann-like Domain"/>
    <property type="match status" value="1"/>
</dbReference>
<dbReference type="Pfam" id="PF04945">
    <property type="entry name" value="YHS"/>
    <property type="match status" value="1"/>
</dbReference>
<dbReference type="AlphaFoldDB" id="A0A2R6BC56"/>
<comment type="caution">
    <text evidence="2">The sequence shown here is derived from an EMBL/GenBank/DDBJ whole genome shotgun (WGS) entry which is preliminary data.</text>
</comment>
<feature type="domain" description="TRASH" evidence="1">
    <location>
        <begin position="263"/>
        <end position="300"/>
    </location>
</feature>
<protein>
    <recommendedName>
        <fullName evidence="1">TRASH domain-containing protein</fullName>
    </recommendedName>
</protein>
<evidence type="ECO:0000313" key="3">
    <source>
        <dbReference type="Proteomes" id="UP000241284"/>
    </source>
</evidence>
<gene>
    <name evidence="2" type="ORF">B9Q06_02480</name>
</gene>
<dbReference type="GO" id="GO:0016491">
    <property type="term" value="F:oxidoreductase activity"/>
    <property type="evidence" value="ECO:0007669"/>
    <property type="project" value="InterPro"/>
</dbReference>
<dbReference type="InterPro" id="IPR009078">
    <property type="entry name" value="Ferritin-like_SF"/>
</dbReference>
<dbReference type="PANTHER" id="PTHR30388">
    <property type="entry name" value="ALDEHYDE OXIDOREDUCTASE MOLYBDENUM COFACTOR ASSEMBLY PROTEIN"/>
    <property type="match status" value="1"/>
</dbReference>
<name>A0A2R6BC56_9ARCH</name>
<dbReference type="InterPro" id="IPR012348">
    <property type="entry name" value="RNR-like"/>
</dbReference>
<dbReference type="InterPro" id="IPR003777">
    <property type="entry name" value="XdhC_CoxI"/>
</dbReference>
<dbReference type="Pfam" id="PF13478">
    <property type="entry name" value="XdhC_C"/>
    <property type="match status" value="1"/>
</dbReference>
<dbReference type="Pfam" id="PF02625">
    <property type="entry name" value="XdhC_CoxI"/>
    <property type="match status" value="1"/>
</dbReference>
<proteinExistence type="predicted"/>
<dbReference type="Gene3D" id="1.10.620.20">
    <property type="entry name" value="Ribonucleotide Reductase, subunit A"/>
    <property type="match status" value="1"/>
</dbReference>
<organism evidence="2 3">
    <name type="scientific">Candidatus Marsarchaeota G2 archaeon ECH_B_2</name>
    <dbReference type="NCBI Taxonomy" id="1978160"/>
    <lineage>
        <taxon>Archaea</taxon>
        <taxon>Candidatus Marsarchaeota</taxon>
        <taxon>Candidatus Marsarchaeota group 2</taxon>
    </lineage>
</organism>
<dbReference type="InterPro" id="IPR027051">
    <property type="entry name" value="XdhC_Rossmann_dom"/>
</dbReference>